<evidence type="ECO:0000256" key="2">
    <source>
        <dbReference type="ARBA" id="ARBA00022827"/>
    </source>
</evidence>
<dbReference type="InterPro" id="IPR038299">
    <property type="entry name" value="DAO_C_sf"/>
</dbReference>
<feature type="domain" description="Alpha-glycerophosphate oxidase C-terminal" evidence="4">
    <location>
        <begin position="65"/>
        <end position="116"/>
    </location>
</feature>
<name>A0A422NCY8_TRYRA</name>
<accession>A0A422NCY8</accession>
<comment type="caution">
    <text evidence="5">The sequence shown here is derived from an EMBL/GenBank/DDBJ whole genome shotgun (WGS) entry which is preliminary data.</text>
</comment>
<dbReference type="Pfam" id="PF16901">
    <property type="entry name" value="DAO_C"/>
    <property type="match status" value="1"/>
</dbReference>
<keyword evidence="3" id="KW-0560">Oxidoreductase</keyword>
<keyword evidence="6" id="KW-1185">Reference proteome</keyword>
<dbReference type="PANTHER" id="PTHR11985:SF11">
    <property type="entry name" value="DEHYDROGENASE (FAD-DEPENDENT), PUTATIVE-RELATED"/>
    <property type="match status" value="1"/>
</dbReference>
<gene>
    <name evidence="5" type="ORF">TraAM80_05913</name>
</gene>
<dbReference type="InterPro" id="IPR000447">
    <property type="entry name" value="G3P_DH_FAD-dep"/>
</dbReference>
<evidence type="ECO:0000256" key="1">
    <source>
        <dbReference type="ARBA" id="ARBA00022630"/>
    </source>
</evidence>
<organism evidence="5 6">
    <name type="scientific">Trypanosoma rangeli</name>
    <dbReference type="NCBI Taxonomy" id="5698"/>
    <lineage>
        <taxon>Eukaryota</taxon>
        <taxon>Discoba</taxon>
        <taxon>Euglenozoa</taxon>
        <taxon>Kinetoplastea</taxon>
        <taxon>Metakinetoplastina</taxon>
        <taxon>Trypanosomatida</taxon>
        <taxon>Trypanosomatidae</taxon>
        <taxon>Trypanosoma</taxon>
        <taxon>Herpetosoma</taxon>
    </lineage>
</organism>
<dbReference type="PANTHER" id="PTHR11985">
    <property type="entry name" value="GLYCEROL-3-PHOSPHATE DEHYDROGENASE"/>
    <property type="match status" value="1"/>
</dbReference>
<dbReference type="Gene3D" id="1.10.8.870">
    <property type="entry name" value="Alpha-glycerophosphate oxidase, cap domain"/>
    <property type="match status" value="1"/>
</dbReference>
<protein>
    <submittedName>
        <fullName evidence="5">Glycerol-3-phosphate dehydrogenase (FAD-dependent)</fullName>
    </submittedName>
</protein>
<evidence type="ECO:0000256" key="3">
    <source>
        <dbReference type="ARBA" id="ARBA00023002"/>
    </source>
</evidence>
<dbReference type="GO" id="GO:0005739">
    <property type="term" value="C:mitochondrion"/>
    <property type="evidence" value="ECO:0007669"/>
    <property type="project" value="TreeGrafter"/>
</dbReference>
<keyword evidence="1" id="KW-0285">Flavoprotein</keyword>
<evidence type="ECO:0000313" key="6">
    <source>
        <dbReference type="Proteomes" id="UP000283634"/>
    </source>
</evidence>
<reference evidence="5 6" key="1">
    <citation type="journal article" date="2018" name="BMC Genomics">
        <title>Genomic comparison of Trypanosoma conorhini and Trypanosoma rangeli to Trypanosoma cruzi strains of high and low virulence.</title>
        <authorList>
            <person name="Bradwell K.R."/>
            <person name="Koparde V.N."/>
            <person name="Matveyev A.V."/>
            <person name="Serrano M.G."/>
            <person name="Alves J.M."/>
            <person name="Parikh H."/>
            <person name="Huang B."/>
            <person name="Lee V."/>
            <person name="Espinosa-Alvarez O."/>
            <person name="Ortiz P.A."/>
            <person name="Costa-Martins A.G."/>
            <person name="Teixeira M.M."/>
            <person name="Buck G.A."/>
        </authorList>
    </citation>
    <scope>NUCLEOTIDE SEQUENCE [LARGE SCALE GENOMIC DNA]</scope>
    <source>
        <strain evidence="5 6">AM80</strain>
    </source>
</reference>
<dbReference type="EMBL" id="MKGL01000205">
    <property type="protein sequence ID" value="RNF03179.1"/>
    <property type="molecule type" value="Genomic_DNA"/>
</dbReference>
<keyword evidence="2" id="KW-0274">FAD</keyword>
<proteinExistence type="predicted"/>
<dbReference type="Proteomes" id="UP000283634">
    <property type="component" value="Unassembled WGS sequence"/>
</dbReference>
<dbReference type="GO" id="GO:0006072">
    <property type="term" value="P:glycerol-3-phosphate metabolic process"/>
    <property type="evidence" value="ECO:0007669"/>
    <property type="project" value="InterPro"/>
</dbReference>
<dbReference type="GO" id="GO:0004368">
    <property type="term" value="F:glycerol-3-phosphate dehydrogenase (quinone) activity"/>
    <property type="evidence" value="ECO:0007669"/>
    <property type="project" value="InterPro"/>
</dbReference>
<evidence type="ECO:0000259" key="4">
    <source>
        <dbReference type="Pfam" id="PF16901"/>
    </source>
</evidence>
<dbReference type="RefSeq" id="XP_029237355.1">
    <property type="nucleotide sequence ID" value="XM_029382773.1"/>
</dbReference>
<dbReference type="InterPro" id="IPR031656">
    <property type="entry name" value="DAO_C"/>
</dbReference>
<dbReference type="AlphaFoldDB" id="A0A422NCY8"/>
<dbReference type="OrthoDB" id="278303at2759"/>
<sequence length="134" mass="14743">MYTGGTLGFARDTAEKVVHRLLHDSGAFTATETRLLRPCQTKRLALVGAQSGDAGSDDISPVARLQRIVRDEYAVRVLDVVARRRRTAYSSPVEALAALPVIAEVMRRELGWTTERTQTELDLARTFISSISVA</sequence>
<evidence type="ECO:0000313" key="5">
    <source>
        <dbReference type="EMBL" id="RNF03179.1"/>
    </source>
</evidence>
<dbReference type="GeneID" id="40329846"/>
<dbReference type="VEuPathDB" id="TriTrypDB:TRSC58_00244"/>